<dbReference type="SUPFAM" id="SSF90188">
    <property type="entry name" value="Somatomedin B domain"/>
    <property type="match status" value="1"/>
</dbReference>
<dbReference type="InParanoid" id="B0WFS9"/>
<accession>B0WFS9</accession>
<dbReference type="Proteomes" id="UP000002320">
    <property type="component" value="Unassembled WGS sequence"/>
</dbReference>
<dbReference type="STRING" id="7176.B0WFS9"/>
<keyword evidence="2" id="KW-0768">Sushi</keyword>
<evidence type="ECO:0000256" key="5">
    <source>
        <dbReference type="SAM" id="SignalP"/>
    </source>
</evidence>
<dbReference type="Pfam" id="PF00084">
    <property type="entry name" value="Sushi"/>
    <property type="match status" value="2"/>
</dbReference>
<dbReference type="EMBL" id="DS231920">
    <property type="protein sequence ID" value="EDS26423.1"/>
    <property type="molecule type" value="Genomic_DNA"/>
</dbReference>
<dbReference type="PANTHER" id="PTHR23282">
    <property type="entry name" value="APICAL ENDOSOMAL GLYCOPROTEIN PRECURSOR"/>
    <property type="match status" value="1"/>
</dbReference>
<keyword evidence="4" id="KW-1133">Transmembrane helix</keyword>
<dbReference type="PROSITE" id="PS50060">
    <property type="entry name" value="MAM_2"/>
    <property type="match status" value="2"/>
</dbReference>
<dbReference type="InterPro" id="IPR036024">
    <property type="entry name" value="Somatomedin_B-like_dom_sf"/>
</dbReference>
<dbReference type="SMART" id="SM00032">
    <property type="entry name" value="CCP"/>
    <property type="match status" value="4"/>
</dbReference>
<dbReference type="SUPFAM" id="SSF57535">
    <property type="entry name" value="Complement control module/SCR domain"/>
    <property type="match status" value="4"/>
</dbReference>
<keyword evidence="4" id="KW-0812">Transmembrane</keyword>
<evidence type="ECO:0000259" key="8">
    <source>
        <dbReference type="PROSITE" id="PS50958"/>
    </source>
</evidence>
<dbReference type="Gene3D" id="2.60.120.200">
    <property type="match status" value="2"/>
</dbReference>
<dbReference type="PANTHER" id="PTHR23282:SF101">
    <property type="entry name" value="MAM DOMAIN-CONTAINING PROTEIN"/>
    <property type="match status" value="1"/>
</dbReference>
<dbReference type="InterPro" id="IPR013320">
    <property type="entry name" value="ConA-like_dom_sf"/>
</dbReference>
<dbReference type="Pfam" id="PF00629">
    <property type="entry name" value="MAM"/>
    <property type="match status" value="2"/>
</dbReference>
<keyword evidence="11" id="KW-1185">Reference proteome</keyword>
<dbReference type="Pfam" id="PF01033">
    <property type="entry name" value="Somatomedin_B"/>
    <property type="match status" value="1"/>
</dbReference>
<dbReference type="InterPro" id="IPR000436">
    <property type="entry name" value="Sushi_SCR_CCP_dom"/>
</dbReference>
<name>B0WFS9_CULQU</name>
<sequence>MLPTSLSALPILAVALLLLLEESSGAGGSQYQLTQIRRPKPPILKSGPECPTPYFPNGVAKARQRNKMIRYTCSSGFYLVGNMYSMCEKGRWDAPVPICIKAGCADLETVENGQLSYEYGRAAVMLFCSTGYQIAGSSKAYCNGTHWDRPLGSCRETGLAVQTSCDFEVMDYCGWTNEATHDFDWKRSDGVVSPKALKTGPKYDHTTMVPLAGHFLMVDSAVQLTNETARLLSPLYPANYSQSACFQFFYHMYGDQIGSLTVYVKPSSVSLDSLTAEDVLFHRDTNQVTQIRRPKPPILKSGPECPTPYFPNGVAKARQRNKMIRYTCSSGFYLVGNMYSMCEKGRWDAPVPICISCDDFPAVPNGFIFYEKLKAAATLFCSSDYQVAGSSYSYCNGTNWDRAIGNCRKTGLAVQTSCDFEVDDLCGWTSEATHEYGWRRSAGIVSKRTLKTGPKHDHTTGKELDGHFLMVDSSEQLTNSTTRLISPIYTANYSANACFQFFYHMYGDSVGSMSVYVKPLSKWWADVIAAGAQFSVNGSQGNAWNEGFFDLPEQTDSFQIVFEASLGMRFRSDMAIDDVSLLSGADCNVVTGTDVSPTEVDEEDGSKIDSCENRCEQTLEQSYLTMNVIHCGCNSDCISNSSCCPDYIELCVFTNTEITYVELASESKISEGSSAVATTLILALFVLVLGFGIVFVLLRDNGFSEQIYAWRMRSFRFGTRGTGLVEDLQFLATNEQQQFSSSGGSDGAEARSSRKS</sequence>
<dbReference type="PROSITE" id="PS00524">
    <property type="entry name" value="SMB_1"/>
    <property type="match status" value="1"/>
</dbReference>
<keyword evidence="5" id="KW-0732">Signal</keyword>
<dbReference type="SUPFAM" id="SSF49899">
    <property type="entry name" value="Concanavalin A-like lectins/glucanases"/>
    <property type="match status" value="2"/>
</dbReference>
<dbReference type="VEuPathDB" id="VectorBase:CQUJHB007098"/>
<evidence type="ECO:0000313" key="11">
    <source>
        <dbReference type="Proteomes" id="UP000002320"/>
    </source>
</evidence>
<dbReference type="SMART" id="SM00137">
    <property type="entry name" value="MAM"/>
    <property type="match status" value="2"/>
</dbReference>
<evidence type="ECO:0000259" key="6">
    <source>
        <dbReference type="PROSITE" id="PS50060"/>
    </source>
</evidence>
<dbReference type="EnsemblMetazoa" id="CPIJ005244-RA">
    <property type="protein sequence ID" value="CPIJ005244-PA"/>
    <property type="gene ID" value="CPIJ005244"/>
</dbReference>
<reference evidence="9" key="1">
    <citation type="submission" date="2007-03" db="EMBL/GenBank/DDBJ databases">
        <title>Annotation of Culex pipiens quinquefasciatus.</title>
        <authorList>
            <consortium name="The Broad Institute Genome Sequencing Platform"/>
            <person name="Atkinson P.W."/>
            <person name="Hemingway J."/>
            <person name="Christensen B.M."/>
            <person name="Higgs S."/>
            <person name="Kodira C."/>
            <person name="Hannick L."/>
            <person name="Megy K."/>
            <person name="O'Leary S."/>
            <person name="Pearson M."/>
            <person name="Haas B.J."/>
            <person name="Mauceli E."/>
            <person name="Wortman J.R."/>
            <person name="Lee N.H."/>
            <person name="Guigo R."/>
            <person name="Stanke M."/>
            <person name="Alvarado L."/>
            <person name="Amedeo P."/>
            <person name="Antoine C.H."/>
            <person name="Arensburger P."/>
            <person name="Bidwell S.L."/>
            <person name="Crawford M."/>
            <person name="Camaro F."/>
            <person name="Devon K."/>
            <person name="Engels R."/>
            <person name="Hammond M."/>
            <person name="Howarth C."/>
            <person name="Koehrsen M."/>
            <person name="Lawson D."/>
            <person name="Montgomery P."/>
            <person name="Nene V."/>
            <person name="Nusbaum C."/>
            <person name="Puiu D."/>
            <person name="Romero-Severson J."/>
            <person name="Severson D.W."/>
            <person name="Shumway M."/>
            <person name="Sisk P."/>
            <person name="Stolte C."/>
            <person name="Zeng Q."/>
            <person name="Eisenstadt E."/>
            <person name="Fraser-Liggett C."/>
            <person name="Strausberg R."/>
            <person name="Galagan J."/>
            <person name="Birren B."/>
            <person name="Collins F.H."/>
        </authorList>
    </citation>
    <scope>NUCLEOTIDE SEQUENCE [LARGE SCALE GENOMIC DNA]</scope>
    <source>
        <strain evidence="9">JHB</strain>
    </source>
</reference>
<comment type="caution">
    <text evidence="2">Lacks conserved residue(s) required for the propagation of feature annotation.</text>
</comment>
<dbReference type="InterPro" id="IPR001212">
    <property type="entry name" value="Somatomedin_B_dom"/>
</dbReference>
<evidence type="ECO:0000256" key="2">
    <source>
        <dbReference type="PROSITE-ProRule" id="PRU00302"/>
    </source>
</evidence>
<evidence type="ECO:0000256" key="3">
    <source>
        <dbReference type="SAM" id="MobiDB-lite"/>
    </source>
</evidence>
<feature type="domain" description="Sushi" evidence="7">
    <location>
        <begin position="303"/>
        <end position="356"/>
    </location>
</feature>
<feature type="domain" description="Sushi" evidence="7">
    <location>
        <begin position="48"/>
        <end position="101"/>
    </location>
</feature>
<feature type="transmembrane region" description="Helical" evidence="4">
    <location>
        <begin position="675"/>
        <end position="698"/>
    </location>
</feature>
<feature type="domain" description="MAM" evidence="6">
    <location>
        <begin position="163"/>
        <end position="265"/>
    </location>
</feature>
<dbReference type="PROSITE" id="PS50958">
    <property type="entry name" value="SMB_2"/>
    <property type="match status" value="1"/>
</dbReference>
<dbReference type="VEuPathDB" id="VectorBase:CQUJHB000284"/>
<dbReference type="CDD" id="cd06263">
    <property type="entry name" value="MAM"/>
    <property type="match status" value="2"/>
</dbReference>
<proteinExistence type="predicted"/>
<dbReference type="GO" id="GO:0016020">
    <property type="term" value="C:membrane"/>
    <property type="evidence" value="ECO:0007669"/>
    <property type="project" value="InterPro"/>
</dbReference>
<organism>
    <name type="scientific">Culex quinquefasciatus</name>
    <name type="common">Southern house mosquito</name>
    <name type="synonym">Culex pungens</name>
    <dbReference type="NCBI Taxonomy" id="7176"/>
    <lineage>
        <taxon>Eukaryota</taxon>
        <taxon>Metazoa</taxon>
        <taxon>Ecdysozoa</taxon>
        <taxon>Arthropoda</taxon>
        <taxon>Hexapoda</taxon>
        <taxon>Insecta</taxon>
        <taxon>Pterygota</taxon>
        <taxon>Neoptera</taxon>
        <taxon>Endopterygota</taxon>
        <taxon>Diptera</taxon>
        <taxon>Nematocera</taxon>
        <taxon>Culicoidea</taxon>
        <taxon>Culicidae</taxon>
        <taxon>Culicinae</taxon>
        <taxon>Culicini</taxon>
        <taxon>Culex</taxon>
        <taxon>Culex</taxon>
    </lineage>
</organism>
<dbReference type="VEuPathDB" id="VectorBase:CPIJ005244"/>
<evidence type="ECO:0000313" key="9">
    <source>
        <dbReference type="EMBL" id="EDS26423.1"/>
    </source>
</evidence>
<feature type="domain" description="MAM" evidence="6">
    <location>
        <begin position="416"/>
        <end position="589"/>
    </location>
</feature>
<dbReference type="FunCoup" id="B0WFS9">
    <property type="interactions" value="11"/>
</dbReference>
<evidence type="ECO:0000256" key="4">
    <source>
        <dbReference type="SAM" id="Phobius"/>
    </source>
</evidence>
<keyword evidence="4" id="KW-0472">Membrane</keyword>
<dbReference type="Gene3D" id="4.10.410.20">
    <property type="match status" value="1"/>
</dbReference>
<gene>
    <name evidence="10" type="primary">6037677</name>
    <name evidence="9" type="ORF">CpipJ_CPIJ005244</name>
</gene>
<dbReference type="eggNOG" id="ENOG502QSMD">
    <property type="taxonomic scope" value="Eukaryota"/>
</dbReference>
<feature type="domain" description="Sushi" evidence="7">
    <location>
        <begin position="102"/>
        <end position="156"/>
    </location>
</feature>
<dbReference type="CDD" id="cd00033">
    <property type="entry name" value="CCP"/>
    <property type="match status" value="3"/>
</dbReference>
<dbReference type="InterPro" id="IPR000998">
    <property type="entry name" value="MAM_dom"/>
</dbReference>
<reference evidence="10" key="2">
    <citation type="submission" date="2021-02" db="UniProtKB">
        <authorList>
            <consortium name="EnsemblMetazoa"/>
        </authorList>
    </citation>
    <scope>IDENTIFICATION</scope>
    <source>
        <strain evidence="10">JHB</strain>
    </source>
</reference>
<protein>
    <submittedName>
        <fullName evidence="9 10">SR-CI</fullName>
    </submittedName>
</protein>
<keyword evidence="1" id="KW-1015">Disulfide bond</keyword>
<dbReference type="InterPro" id="IPR035976">
    <property type="entry name" value="Sushi/SCR/CCP_sf"/>
</dbReference>
<evidence type="ECO:0000259" key="7">
    <source>
        <dbReference type="PROSITE" id="PS50923"/>
    </source>
</evidence>
<dbReference type="HOGENOM" id="CLU_368527_0_0_1"/>
<evidence type="ECO:0000256" key="1">
    <source>
        <dbReference type="ARBA" id="ARBA00023157"/>
    </source>
</evidence>
<dbReference type="InterPro" id="IPR051560">
    <property type="entry name" value="MAM_domain-containing"/>
</dbReference>
<dbReference type="Gene3D" id="2.10.70.10">
    <property type="entry name" value="Complement Module, domain 1"/>
    <property type="match status" value="3"/>
</dbReference>
<feature type="domain" description="SMB" evidence="8">
    <location>
        <begin position="607"/>
        <end position="659"/>
    </location>
</feature>
<dbReference type="PROSITE" id="PS50923">
    <property type="entry name" value="SUSHI"/>
    <property type="match status" value="3"/>
</dbReference>
<dbReference type="AlphaFoldDB" id="B0WFS9"/>
<evidence type="ECO:0000313" key="10">
    <source>
        <dbReference type="EnsemblMetazoa" id="CPIJ005244-PA"/>
    </source>
</evidence>
<feature type="signal peptide" evidence="5">
    <location>
        <begin position="1"/>
        <end position="25"/>
    </location>
</feature>
<feature type="chain" id="PRO_5011408142" evidence="5">
    <location>
        <begin position="26"/>
        <end position="756"/>
    </location>
</feature>
<dbReference type="OrthoDB" id="6107927at2759"/>
<dbReference type="KEGG" id="cqu:CpipJ_CPIJ005244"/>
<feature type="region of interest" description="Disordered" evidence="3">
    <location>
        <begin position="736"/>
        <end position="756"/>
    </location>
</feature>